<protein>
    <submittedName>
        <fullName evidence="1">Uncharacterized protein</fullName>
    </submittedName>
</protein>
<organism evidence="1 2">
    <name type="scientific">Ornithinibacter aureus</name>
    <dbReference type="NCBI Taxonomy" id="622664"/>
    <lineage>
        <taxon>Bacteria</taxon>
        <taxon>Bacillati</taxon>
        <taxon>Actinomycetota</taxon>
        <taxon>Actinomycetes</taxon>
        <taxon>Micrococcales</taxon>
        <taxon>Intrasporangiaceae</taxon>
        <taxon>Ornithinibacter</taxon>
    </lineage>
</organism>
<gene>
    <name evidence="1" type="ORF">GCM10023153_30240</name>
</gene>
<dbReference type="EMBL" id="BAABFX010000043">
    <property type="protein sequence ID" value="GAA4401711.1"/>
    <property type="molecule type" value="Genomic_DNA"/>
</dbReference>
<evidence type="ECO:0000313" key="2">
    <source>
        <dbReference type="Proteomes" id="UP001500390"/>
    </source>
</evidence>
<dbReference type="Proteomes" id="UP001500390">
    <property type="component" value="Unassembled WGS sequence"/>
</dbReference>
<evidence type="ECO:0000313" key="1">
    <source>
        <dbReference type="EMBL" id="GAA4401711.1"/>
    </source>
</evidence>
<name>A0ABP8K750_9MICO</name>
<sequence>MPGGPGRETEEPVLLPELRRIHAENYSVYGVRKIHTIWGVGGGLTPFGRSGPVTTYPTHVPDALPDLTCSGV</sequence>
<proteinExistence type="predicted"/>
<keyword evidence="2" id="KW-1185">Reference proteome</keyword>
<accession>A0ABP8K750</accession>
<comment type="caution">
    <text evidence="1">The sequence shown here is derived from an EMBL/GenBank/DDBJ whole genome shotgun (WGS) entry which is preliminary data.</text>
</comment>
<reference evidence="2" key="1">
    <citation type="journal article" date="2019" name="Int. J. Syst. Evol. Microbiol.">
        <title>The Global Catalogue of Microorganisms (GCM) 10K type strain sequencing project: providing services to taxonomists for standard genome sequencing and annotation.</title>
        <authorList>
            <consortium name="The Broad Institute Genomics Platform"/>
            <consortium name="The Broad Institute Genome Sequencing Center for Infectious Disease"/>
            <person name="Wu L."/>
            <person name="Ma J."/>
        </authorList>
    </citation>
    <scope>NUCLEOTIDE SEQUENCE [LARGE SCALE GENOMIC DNA]</scope>
    <source>
        <strain evidence="2">JCM 17738</strain>
    </source>
</reference>